<organism evidence="1 2">
    <name type="scientific">Stephania yunnanensis</name>
    <dbReference type="NCBI Taxonomy" id="152371"/>
    <lineage>
        <taxon>Eukaryota</taxon>
        <taxon>Viridiplantae</taxon>
        <taxon>Streptophyta</taxon>
        <taxon>Embryophyta</taxon>
        <taxon>Tracheophyta</taxon>
        <taxon>Spermatophyta</taxon>
        <taxon>Magnoliopsida</taxon>
        <taxon>Ranunculales</taxon>
        <taxon>Menispermaceae</taxon>
        <taxon>Menispermoideae</taxon>
        <taxon>Cissampelideae</taxon>
        <taxon>Stephania</taxon>
    </lineage>
</organism>
<evidence type="ECO:0000313" key="2">
    <source>
        <dbReference type="Proteomes" id="UP001420932"/>
    </source>
</evidence>
<dbReference type="Proteomes" id="UP001420932">
    <property type="component" value="Unassembled WGS sequence"/>
</dbReference>
<protein>
    <submittedName>
        <fullName evidence="1">Uncharacterized protein</fullName>
    </submittedName>
</protein>
<name>A0AAP0LK72_9MAGN</name>
<gene>
    <name evidence="1" type="ORF">Syun_001779</name>
</gene>
<dbReference type="AlphaFoldDB" id="A0AAP0LK72"/>
<comment type="caution">
    <text evidence="1">The sequence shown here is derived from an EMBL/GenBank/DDBJ whole genome shotgun (WGS) entry which is preliminary data.</text>
</comment>
<accession>A0AAP0LK72</accession>
<sequence>MHLDTWTNTCIELQLLTHKSKVRNWWQATYDLVNRKLKEMEIARLMQNNKRKLEKLRRMTTYKISTWFSKVGLGLILLDGLMRKGHPNNESFEVCS</sequence>
<dbReference type="EMBL" id="JBBNAF010000001">
    <property type="protein sequence ID" value="KAK9169639.1"/>
    <property type="molecule type" value="Genomic_DNA"/>
</dbReference>
<evidence type="ECO:0000313" key="1">
    <source>
        <dbReference type="EMBL" id="KAK9169639.1"/>
    </source>
</evidence>
<keyword evidence="2" id="KW-1185">Reference proteome</keyword>
<proteinExistence type="predicted"/>
<reference evidence="1 2" key="1">
    <citation type="submission" date="2024-01" db="EMBL/GenBank/DDBJ databases">
        <title>Genome assemblies of Stephania.</title>
        <authorList>
            <person name="Yang L."/>
        </authorList>
    </citation>
    <scope>NUCLEOTIDE SEQUENCE [LARGE SCALE GENOMIC DNA]</scope>
    <source>
        <strain evidence="1">YNDBR</strain>
        <tissue evidence="1">Leaf</tissue>
    </source>
</reference>